<dbReference type="RefSeq" id="WP_211530420.1">
    <property type="nucleotide sequence ID" value="NZ_JWHL01000004.1"/>
</dbReference>
<dbReference type="EMBL" id="JWHL01000004">
    <property type="protein sequence ID" value="MBR1368781.1"/>
    <property type="molecule type" value="Genomic_DNA"/>
</dbReference>
<organism evidence="1 2">
    <name type="scientific">Methanocalculus chunghsingensis</name>
    <dbReference type="NCBI Taxonomy" id="156457"/>
    <lineage>
        <taxon>Archaea</taxon>
        <taxon>Methanobacteriati</taxon>
        <taxon>Methanobacteriota</taxon>
        <taxon>Stenosarchaea group</taxon>
        <taxon>Methanomicrobia</taxon>
        <taxon>Methanomicrobiales</taxon>
        <taxon>Methanocalculaceae</taxon>
        <taxon>Methanocalculus</taxon>
    </lineage>
</organism>
<dbReference type="AlphaFoldDB" id="A0A8J7W6U9"/>
<dbReference type="Pfam" id="PF08979">
    <property type="entry name" value="DUF1894"/>
    <property type="match status" value="1"/>
</dbReference>
<protein>
    <recommendedName>
        <fullName evidence="3">DUF1894 domain-containing protein</fullName>
    </recommendedName>
</protein>
<gene>
    <name evidence="1" type="ORF">RJ53_04360</name>
</gene>
<keyword evidence="2" id="KW-1185">Reference proteome</keyword>
<dbReference type="InterPro" id="IPR012031">
    <property type="entry name" value="MTH0776-like"/>
</dbReference>
<sequence length="94" mass="10586">MGCVEDLGYDVLLSMASFKECRSYVEKHFKEVYYVDPGFKIFEKRIIGVPPIALGIDGDAVILPYTKPCHGTYLLRVVSSEDAVMVRKNGRDKP</sequence>
<evidence type="ECO:0008006" key="3">
    <source>
        <dbReference type="Google" id="ProtNLM"/>
    </source>
</evidence>
<dbReference type="Proteomes" id="UP000730161">
    <property type="component" value="Unassembled WGS sequence"/>
</dbReference>
<accession>A0A8J7W6U9</accession>
<name>A0A8J7W6U9_9EURY</name>
<proteinExistence type="predicted"/>
<dbReference type="OrthoDB" id="109565at2157"/>
<dbReference type="PIRSF" id="PIRSF006577">
    <property type="entry name" value="UCP006577"/>
    <property type="match status" value="1"/>
</dbReference>
<comment type="caution">
    <text evidence="1">The sequence shown here is derived from an EMBL/GenBank/DDBJ whole genome shotgun (WGS) entry which is preliminary data.</text>
</comment>
<evidence type="ECO:0000313" key="2">
    <source>
        <dbReference type="Proteomes" id="UP000730161"/>
    </source>
</evidence>
<reference evidence="1" key="1">
    <citation type="submission" date="2014-12" db="EMBL/GenBank/DDBJ databases">
        <authorList>
            <person name="Huang H.-H."/>
            <person name="Chen S.-C."/>
            <person name="Lai M.-C."/>
        </authorList>
    </citation>
    <scope>NUCLEOTIDE SEQUENCE</scope>
    <source>
        <strain evidence="1">K1F9705b</strain>
    </source>
</reference>
<evidence type="ECO:0000313" key="1">
    <source>
        <dbReference type="EMBL" id="MBR1368781.1"/>
    </source>
</evidence>